<name>A2GAM9_TRIV3</name>
<dbReference type="InParanoid" id="A2GAM9"/>
<evidence type="ECO:0000313" key="6">
    <source>
        <dbReference type="Proteomes" id="UP000001542"/>
    </source>
</evidence>
<keyword evidence="1 4" id="KW-0963">Cytoplasm</keyword>
<dbReference type="GO" id="GO:0043161">
    <property type="term" value="P:proteasome-mediated ubiquitin-dependent protein catabolic process"/>
    <property type="evidence" value="ECO:0000318"/>
    <property type="project" value="GO_Central"/>
</dbReference>
<sequence>MLSIVGLQGPDWVLIAADSSVSSSIICMSENYDRIAQLDDRHALAMSGETGDCLQLSEFLQGNVALYKFRNGVELSSDALAHFIRHTMAKAVRKSPYEVNMLLSGYDGKPHLYFMDYLGTLQSIPYGAQGYCQYFVMSVFDKHFKEGMTLEEGKELMKLALNQIKQRFTVAPHGFIVKLVDKNGITKIDLE</sequence>
<comment type="subcellular location">
    <subcellularLocation>
        <location evidence="4">Cytoplasm</location>
    </subcellularLocation>
    <subcellularLocation>
        <location evidence="4">Nucleus</location>
    </subcellularLocation>
</comment>
<dbReference type="GO" id="GO:0019774">
    <property type="term" value="C:proteasome core complex, beta-subunit complex"/>
    <property type="evidence" value="ECO:0000318"/>
    <property type="project" value="GO_Central"/>
</dbReference>
<dbReference type="InterPro" id="IPR001353">
    <property type="entry name" value="Proteasome_sua/b"/>
</dbReference>
<dbReference type="CDD" id="cd03758">
    <property type="entry name" value="proteasome_beta_type_2"/>
    <property type="match status" value="1"/>
</dbReference>
<reference evidence="5" key="1">
    <citation type="submission" date="2006-10" db="EMBL/GenBank/DDBJ databases">
        <authorList>
            <person name="Amadeo P."/>
            <person name="Zhao Q."/>
            <person name="Wortman J."/>
            <person name="Fraser-Liggett C."/>
            <person name="Carlton J."/>
        </authorList>
    </citation>
    <scope>NUCLEOTIDE SEQUENCE</scope>
    <source>
        <strain evidence="5">G3</strain>
    </source>
</reference>
<dbReference type="PANTHER" id="PTHR32194:SF2">
    <property type="entry name" value="PROTEASOME SUBUNIT BETA TYPE-1"/>
    <property type="match status" value="1"/>
</dbReference>
<proteinExistence type="inferred from homology"/>
<gene>
    <name evidence="5" type="ORF">TVAG_408570</name>
</gene>
<dbReference type="RefSeq" id="XP_001298721.1">
    <property type="nucleotide sequence ID" value="XM_001298720.1"/>
</dbReference>
<keyword evidence="3 4" id="KW-0539">Nucleus</keyword>
<dbReference type="eggNOG" id="KOG0177">
    <property type="taxonomic scope" value="Eukaryota"/>
</dbReference>
<dbReference type="Gene3D" id="3.60.20.10">
    <property type="entry name" value="Glutamine Phosphoribosylpyrophosphate, subunit 1, domain 1"/>
    <property type="match status" value="1"/>
</dbReference>
<dbReference type="MEROPS" id="T01.984"/>
<dbReference type="PANTHER" id="PTHR32194">
    <property type="entry name" value="METALLOPROTEASE TLDD"/>
    <property type="match status" value="1"/>
</dbReference>
<dbReference type="PROSITE" id="PS51476">
    <property type="entry name" value="PROTEASOME_BETA_2"/>
    <property type="match status" value="1"/>
</dbReference>
<dbReference type="STRING" id="5722.A2GAM9"/>
<evidence type="ECO:0000256" key="3">
    <source>
        <dbReference type="ARBA" id="ARBA00023242"/>
    </source>
</evidence>
<dbReference type="AlphaFoldDB" id="A2GAM9"/>
<accession>A2GAM9</accession>
<dbReference type="KEGG" id="tva:4743434"/>
<dbReference type="Proteomes" id="UP000001542">
    <property type="component" value="Unassembled WGS sequence"/>
</dbReference>
<comment type="subunit">
    <text evidence="4">Component of the proteasome complex.</text>
</comment>
<comment type="similarity">
    <text evidence="4">Belongs to the peptidase T1B family.</text>
</comment>
<evidence type="ECO:0000256" key="1">
    <source>
        <dbReference type="ARBA" id="ARBA00022490"/>
    </source>
</evidence>
<keyword evidence="6" id="KW-1185">Reference proteome</keyword>
<dbReference type="VEuPathDB" id="TrichDB:TVAG_408570"/>
<dbReference type="InterPro" id="IPR035206">
    <property type="entry name" value="Proteasome_beta2"/>
</dbReference>
<dbReference type="Pfam" id="PF00227">
    <property type="entry name" value="Proteasome"/>
    <property type="match status" value="1"/>
</dbReference>
<dbReference type="InterPro" id="IPR023333">
    <property type="entry name" value="Proteasome_suB-type"/>
</dbReference>
<dbReference type="OMA" id="GDWTKRN"/>
<keyword evidence="2 4" id="KW-0647">Proteasome</keyword>
<reference evidence="5" key="2">
    <citation type="journal article" date="2007" name="Science">
        <title>Draft genome sequence of the sexually transmitted pathogen Trichomonas vaginalis.</title>
        <authorList>
            <person name="Carlton J.M."/>
            <person name="Hirt R.P."/>
            <person name="Silva J.C."/>
            <person name="Delcher A.L."/>
            <person name="Schatz M."/>
            <person name="Zhao Q."/>
            <person name="Wortman J.R."/>
            <person name="Bidwell S.L."/>
            <person name="Alsmark U.C.M."/>
            <person name="Besteiro S."/>
            <person name="Sicheritz-Ponten T."/>
            <person name="Noel C.J."/>
            <person name="Dacks J.B."/>
            <person name="Foster P.G."/>
            <person name="Simillion C."/>
            <person name="Van de Peer Y."/>
            <person name="Miranda-Saavedra D."/>
            <person name="Barton G.J."/>
            <person name="Westrop G.D."/>
            <person name="Mueller S."/>
            <person name="Dessi D."/>
            <person name="Fiori P.L."/>
            <person name="Ren Q."/>
            <person name="Paulsen I."/>
            <person name="Zhang H."/>
            <person name="Bastida-Corcuera F.D."/>
            <person name="Simoes-Barbosa A."/>
            <person name="Brown M.T."/>
            <person name="Hayes R.D."/>
            <person name="Mukherjee M."/>
            <person name="Okumura C.Y."/>
            <person name="Schneider R."/>
            <person name="Smith A.J."/>
            <person name="Vanacova S."/>
            <person name="Villalvazo M."/>
            <person name="Haas B.J."/>
            <person name="Pertea M."/>
            <person name="Feldblyum T.V."/>
            <person name="Utterback T.R."/>
            <person name="Shu C.L."/>
            <person name="Osoegawa K."/>
            <person name="de Jong P.J."/>
            <person name="Hrdy I."/>
            <person name="Horvathova L."/>
            <person name="Zubacova Z."/>
            <person name="Dolezal P."/>
            <person name="Malik S.B."/>
            <person name="Logsdon J.M. Jr."/>
            <person name="Henze K."/>
            <person name="Gupta A."/>
            <person name="Wang C.C."/>
            <person name="Dunne R.L."/>
            <person name="Upcroft J.A."/>
            <person name="Upcroft P."/>
            <person name="White O."/>
            <person name="Salzberg S.L."/>
            <person name="Tang P."/>
            <person name="Chiu C.-H."/>
            <person name="Lee Y.-S."/>
            <person name="Embley T.M."/>
            <person name="Coombs G.H."/>
            <person name="Mottram J.C."/>
            <person name="Tachezy J."/>
            <person name="Fraser-Liggett C.M."/>
            <person name="Johnson P.J."/>
        </authorList>
    </citation>
    <scope>NUCLEOTIDE SEQUENCE [LARGE SCALE GENOMIC DNA]</scope>
    <source>
        <strain evidence="5">G3</strain>
    </source>
</reference>
<evidence type="ECO:0000256" key="2">
    <source>
        <dbReference type="ARBA" id="ARBA00022942"/>
    </source>
</evidence>
<dbReference type="VEuPathDB" id="TrichDB:TVAGG3_0071600"/>
<dbReference type="EMBL" id="DS114832">
    <property type="protein sequence ID" value="EAX85791.1"/>
    <property type="molecule type" value="Genomic_DNA"/>
</dbReference>
<organism evidence="5 6">
    <name type="scientific">Trichomonas vaginalis (strain ATCC PRA-98 / G3)</name>
    <dbReference type="NCBI Taxonomy" id="412133"/>
    <lineage>
        <taxon>Eukaryota</taxon>
        <taxon>Metamonada</taxon>
        <taxon>Parabasalia</taxon>
        <taxon>Trichomonadida</taxon>
        <taxon>Trichomonadidae</taxon>
        <taxon>Trichomonas</taxon>
    </lineage>
</organism>
<dbReference type="SMR" id="A2GAM9"/>
<evidence type="ECO:0000256" key="4">
    <source>
        <dbReference type="RuleBase" id="RU004203"/>
    </source>
</evidence>
<dbReference type="GO" id="GO:0005634">
    <property type="term" value="C:nucleus"/>
    <property type="evidence" value="ECO:0000318"/>
    <property type="project" value="GO_Central"/>
</dbReference>
<dbReference type="GO" id="GO:0005829">
    <property type="term" value="C:cytosol"/>
    <property type="evidence" value="ECO:0000318"/>
    <property type="project" value="GO_Central"/>
</dbReference>
<dbReference type="InterPro" id="IPR029055">
    <property type="entry name" value="Ntn_hydrolases_N"/>
</dbReference>
<comment type="function">
    <text evidence="4">Component of the proteasome, a multicatalytic proteinase complex which is characterized by its ability to cleave peptides with Arg, Phe, Tyr, Leu, and Glu adjacent to the leaving group at neutral or slightly basic pH. The proteasome has an ATP-dependent proteolytic activity.</text>
</comment>
<dbReference type="SUPFAM" id="SSF56235">
    <property type="entry name" value="N-terminal nucleophile aminohydrolases (Ntn hydrolases)"/>
    <property type="match status" value="1"/>
</dbReference>
<protein>
    <recommendedName>
        <fullName evidence="4">Proteasome subunit beta</fullName>
    </recommendedName>
</protein>
<dbReference type="OrthoDB" id="268428at2759"/>
<evidence type="ECO:0000313" key="5">
    <source>
        <dbReference type="EMBL" id="EAX85791.1"/>
    </source>
</evidence>
<dbReference type="FunCoup" id="A2GAM9">
    <property type="interactions" value="715"/>
</dbReference>